<name>A0A4P9W3B6_9FUNG</name>
<protein>
    <submittedName>
        <fullName evidence="1">Uncharacterized protein</fullName>
    </submittedName>
</protein>
<sequence>MSVLHMDGNSGGYLLDEQSDGIYIAEMEKILANTNVWLAGMQLSHQSDTVQFMVPPAAPYIMPAAPYTSPAPTLPNPVMALNLATPVQARTSSAPTNNCNTNPAANAMRKSLFIGEGSEVYDSLLGKAPQDRKGAHSTTTFDACLESVGELLARGYIPRVTDQAKLTGTPRKALLSHLDIPSKPLVSWGSLAAFLPRPFSPVDSINRALCTVPSLKQTGTAVKNLLRCEFPPPAYVLPQT</sequence>
<accession>A0A4P9W3B6</accession>
<dbReference type="AlphaFoldDB" id="A0A4P9W3B6"/>
<reference evidence="2" key="1">
    <citation type="journal article" date="2018" name="Nat. Microbiol.">
        <title>Leveraging single-cell genomics to expand the fungal tree of life.</title>
        <authorList>
            <person name="Ahrendt S.R."/>
            <person name="Quandt C.A."/>
            <person name="Ciobanu D."/>
            <person name="Clum A."/>
            <person name="Salamov A."/>
            <person name="Andreopoulos B."/>
            <person name="Cheng J.F."/>
            <person name="Woyke T."/>
            <person name="Pelin A."/>
            <person name="Henrissat B."/>
            <person name="Reynolds N.K."/>
            <person name="Benny G.L."/>
            <person name="Smith M.E."/>
            <person name="James T.Y."/>
            <person name="Grigoriev I.V."/>
        </authorList>
    </citation>
    <scope>NUCLEOTIDE SEQUENCE [LARGE SCALE GENOMIC DNA]</scope>
</reference>
<evidence type="ECO:0000313" key="2">
    <source>
        <dbReference type="Proteomes" id="UP000269721"/>
    </source>
</evidence>
<evidence type="ECO:0000313" key="1">
    <source>
        <dbReference type="EMBL" id="RKO86801.1"/>
    </source>
</evidence>
<keyword evidence="2" id="KW-1185">Reference proteome</keyword>
<organism evidence="1 2">
    <name type="scientific">Blyttiomyces helicus</name>
    <dbReference type="NCBI Taxonomy" id="388810"/>
    <lineage>
        <taxon>Eukaryota</taxon>
        <taxon>Fungi</taxon>
        <taxon>Fungi incertae sedis</taxon>
        <taxon>Chytridiomycota</taxon>
        <taxon>Chytridiomycota incertae sedis</taxon>
        <taxon>Chytridiomycetes</taxon>
        <taxon>Chytridiomycetes incertae sedis</taxon>
        <taxon>Blyttiomyces</taxon>
    </lineage>
</organism>
<dbReference type="EMBL" id="KZ997902">
    <property type="protein sequence ID" value="RKO86801.1"/>
    <property type="molecule type" value="Genomic_DNA"/>
</dbReference>
<dbReference type="Proteomes" id="UP000269721">
    <property type="component" value="Unassembled WGS sequence"/>
</dbReference>
<proteinExistence type="predicted"/>
<gene>
    <name evidence="1" type="ORF">BDK51DRAFT_46613</name>
</gene>